<dbReference type="eggNOG" id="ENOG502SJAE">
    <property type="taxonomic scope" value="Eukaryota"/>
</dbReference>
<keyword evidence="9" id="KW-1185">Reference proteome</keyword>
<organism evidence="7">
    <name type="scientific">Gaeumannomyces tritici (strain R3-111a-1)</name>
    <name type="common">Wheat and barley take-all root rot fungus</name>
    <name type="synonym">Gaeumannomyces graminis var. tritici</name>
    <dbReference type="NCBI Taxonomy" id="644352"/>
    <lineage>
        <taxon>Eukaryota</taxon>
        <taxon>Fungi</taxon>
        <taxon>Dikarya</taxon>
        <taxon>Ascomycota</taxon>
        <taxon>Pezizomycotina</taxon>
        <taxon>Sordariomycetes</taxon>
        <taxon>Sordariomycetidae</taxon>
        <taxon>Magnaporthales</taxon>
        <taxon>Magnaporthaceae</taxon>
        <taxon>Gaeumannomyces</taxon>
    </lineage>
</organism>
<dbReference type="EMBL" id="GL385402">
    <property type="protein sequence ID" value="EJT69952.1"/>
    <property type="molecule type" value="Genomic_DNA"/>
</dbReference>
<feature type="domain" description="Tyrosinase copper-binding" evidence="6">
    <location>
        <begin position="123"/>
        <end position="134"/>
    </location>
</feature>
<accession>J3PF50</accession>
<dbReference type="GO" id="GO:0046873">
    <property type="term" value="F:metal ion transmembrane transporter activity"/>
    <property type="evidence" value="ECO:0007669"/>
    <property type="project" value="InterPro"/>
</dbReference>
<dbReference type="GO" id="GO:0016491">
    <property type="term" value="F:oxidoreductase activity"/>
    <property type="evidence" value="ECO:0007669"/>
    <property type="project" value="InterPro"/>
</dbReference>
<reference evidence="7" key="2">
    <citation type="submission" date="2010-07" db="EMBL/GenBank/DDBJ databases">
        <authorList>
            <consortium name="The Broad Institute Genome Sequencing Platform"/>
            <consortium name="Broad Institute Genome Sequencing Center for Infectious Disease"/>
            <person name="Ma L.-J."/>
            <person name="Dead R."/>
            <person name="Young S."/>
            <person name="Zeng Q."/>
            <person name="Koehrsen M."/>
            <person name="Alvarado L."/>
            <person name="Berlin A."/>
            <person name="Chapman S.B."/>
            <person name="Chen Z."/>
            <person name="Freedman E."/>
            <person name="Gellesch M."/>
            <person name="Goldberg J."/>
            <person name="Griggs A."/>
            <person name="Gujja S."/>
            <person name="Heilman E.R."/>
            <person name="Heiman D."/>
            <person name="Hepburn T."/>
            <person name="Howarth C."/>
            <person name="Jen D."/>
            <person name="Larson L."/>
            <person name="Mehta T."/>
            <person name="Neiman D."/>
            <person name="Pearson M."/>
            <person name="Roberts A."/>
            <person name="Saif S."/>
            <person name="Shea T."/>
            <person name="Shenoy N."/>
            <person name="Sisk P."/>
            <person name="Stolte C."/>
            <person name="Sykes S."/>
            <person name="Walk T."/>
            <person name="White J."/>
            <person name="Yandava C."/>
            <person name="Haas B."/>
            <person name="Nusbaum C."/>
            <person name="Birren B."/>
        </authorList>
    </citation>
    <scope>NUCLEOTIDE SEQUENCE</scope>
    <source>
        <strain evidence="7">R3-111a-1</strain>
    </source>
</reference>
<protein>
    <recommendedName>
        <fullName evidence="6">Tyrosinase copper-binding domain-containing protein</fullName>
    </recommendedName>
</protein>
<gene>
    <name evidence="8" type="primary">20352587</name>
    <name evidence="7" type="ORF">GGTG_12129</name>
</gene>
<dbReference type="Pfam" id="PF01544">
    <property type="entry name" value="CorA"/>
    <property type="match status" value="1"/>
</dbReference>
<dbReference type="GO" id="GO:0016020">
    <property type="term" value="C:membrane"/>
    <property type="evidence" value="ECO:0007669"/>
    <property type="project" value="UniProtKB-SubCell"/>
</dbReference>
<evidence type="ECO:0000256" key="3">
    <source>
        <dbReference type="ARBA" id="ARBA00022989"/>
    </source>
</evidence>
<dbReference type="Proteomes" id="UP000006039">
    <property type="component" value="Unassembled WGS sequence"/>
</dbReference>
<dbReference type="InterPro" id="IPR002227">
    <property type="entry name" value="Tyrosinase_Cu-bd"/>
</dbReference>
<feature type="transmembrane region" description="Helical" evidence="5">
    <location>
        <begin position="491"/>
        <end position="511"/>
    </location>
</feature>
<feature type="transmembrane region" description="Helical" evidence="5">
    <location>
        <begin position="460"/>
        <end position="479"/>
    </location>
</feature>
<dbReference type="GeneID" id="20352587"/>
<reference evidence="9" key="1">
    <citation type="submission" date="2010-07" db="EMBL/GenBank/DDBJ databases">
        <title>The genome sequence of Gaeumannomyces graminis var. tritici strain R3-111a-1.</title>
        <authorList>
            <consortium name="The Broad Institute Genome Sequencing Platform"/>
            <person name="Ma L.-J."/>
            <person name="Dead R."/>
            <person name="Young S."/>
            <person name="Zeng Q."/>
            <person name="Koehrsen M."/>
            <person name="Alvarado L."/>
            <person name="Berlin A."/>
            <person name="Chapman S.B."/>
            <person name="Chen Z."/>
            <person name="Freedman E."/>
            <person name="Gellesch M."/>
            <person name="Goldberg J."/>
            <person name="Griggs A."/>
            <person name="Gujja S."/>
            <person name="Heilman E.R."/>
            <person name="Heiman D."/>
            <person name="Hepburn T."/>
            <person name="Howarth C."/>
            <person name="Jen D."/>
            <person name="Larson L."/>
            <person name="Mehta T."/>
            <person name="Neiman D."/>
            <person name="Pearson M."/>
            <person name="Roberts A."/>
            <person name="Saif S."/>
            <person name="Shea T."/>
            <person name="Shenoy N."/>
            <person name="Sisk P."/>
            <person name="Stolte C."/>
            <person name="Sykes S."/>
            <person name="Walk T."/>
            <person name="White J."/>
            <person name="Yandava C."/>
            <person name="Haas B."/>
            <person name="Nusbaum C."/>
            <person name="Birren B."/>
        </authorList>
    </citation>
    <scope>NUCLEOTIDE SEQUENCE [LARGE SCALE GENOMIC DNA]</scope>
    <source>
        <strain evidence="9">R3-111a-1</strain>
    </source>
</reference>
<comment type="subcellular location">
    <subcellularLocation>
        <location evidence="1">Membrane</location>
        <topology evidence="1">Multi-pass membrane protein</topology>
    </subcellularLocation>
</comment>
<dbReference type="RefSeq" id="XP_009228286.1">
    <property type="nucleotide sequence ID" value="XM_009230022.1"/>
</dbReference>
<dbReference type="InterPro" id="IPR045863">
    <property type="entry name" value="CorA_TM1_TM2"/>
</dbReference>
<reference evidence="8" key="5">
    <citation type="submission" date="2018-04" db="UniProtKB">
        <authorList>
            <consortium name="EnsemblFungi"/>
        </authorList>
    </citation>
    <scope>IDENTIFICATION</scope>
    <source>
        <strain evidence="8">R3-111a-1</strain>
    </source>
</reference>
<evidence type="ECO:0000259" key="6">
    <source>
        <dbReference type="PROSITE" id="PS00498"/>
    </source>
</evidence>
<dbReference type="VEuPathDB" id="FungiDB:GGTG_12129"/>
<dbReference type="PROSITE" id="PS00498">
    <property type="entry name" value="TYROSINASE_2"/>
    <property type="match status" value="1"/>
</dbReference>
<dbReference type="HOGENOM" id="CLU_034568_1_0_1"/>
<name>J3PF50_GAET3</name>
<evidence type="ECO:0000313" key="8">
    <source>
        <dbReference type="EnsemblFungi" id="EJT69952"/>
    </source>
</evidence>
<evidence type="ECO:0000313" key="7">
    <source>
        <dbReference type="EMBL" id="EJT69952.1"/>
    </source>
</evidence>
<dbReference type="InterPro" id="IPR002523">
    <property type="entry name" value="MgTranspt_CorA/ZnTranspt_ZntB"/>
</dbReference>
<dbReference type="OrthoDB" id="5428055at2759"/>
<reference evidence="7" key="3">
    <citation type="submission" date="2010-09" db="EMBL/GenBank/DDBJ databases">
        <title>Annotation of Gaeumannomyces graminis var. tritici R3-111a-1.</title>
        <authorList>
            <consortium name="The Broad Institute Genome Sequencing Platform"/>
            <person name="Ma L.-J."/>
            <person name="Dead R."/>
            <person name="Young S.K."/>
            <person name="Zeng Q."/>
            <person name="Gargeya S."/>
            <person name="Fitzgerald M."/>
            <person name="Haas B."/>
            <person name="Abouelleil A."/>
            <person name="Alvarado L."/>
            <person name="Arachchi H.M."/>
            <person name="Berlin A."/>
            <person name="Brown A."/>
            <person name="Chapman S.B."/>
            <person name="Chen Z."/>
            <person name="Dunbar C."/>
            <person name="Freedman E."/>
            <person name="Gearin G."/>
            <person name="Gellesch M."/>
            <person name="Goldberg J."/>
            <person name="Griggs A."/>
            <person name="Gujja S."/>
            <person name="Heiman D."/>
            <person name="Howarth C."/>
            <person name="Larson L."/>
            <person name="Lui A."/>
            <person name="MacDonald P.J.P."/>
            <person name="Mehta T."/>
            <person name="Montmayeur A."/>
            <person name="Murphy C."/>
            <person name="Neiman D."/>
            <person name="Pearson M."/>
            <person name="Priest M."/>
            <person name="Roberts A."/>
            <person name="Saif S."/>
            <person name="Shea T."/>
            <person name="Shenoy N."/>
            <person name="Sisk P."/>
            <person name="Stolte C."/>
            <person name="Sykes S."/>
            <person name="Yandava C."/>
            <person name="Wortman J."/>
            <person name="Nusbaum C."/>
            <person name="Birren B."/>
        </authorList>
    </citation>
    <scope>NUCLEOTIDE SEQUENCE</scope>
    <source>
        <strain evidence="7">R3-111a-1</strain>
    </source>
</reference>
<keyword evidence="2 5" id="KW-0812">Transmembrane</keyword>
<dbReference type="Gene3D" id="1.20.58.340">
    <property type="entry name" value="Magnesium transport protein CorA, transmembrane region"/>
    <property type="match status" value="1"/>
</dbReference>
<proteinExistence type="predicted"/>
<keyword evidence="4 5" id="KW-0472">Membrane</keyword>
<keyword evidence="3 5" id="KW-1133">Transmembrane helix</keyword>
<evidence type="ECO:0000256" key="5">
    <source>
        <dbReference type="SAM" id="Phobius"/>
    </source>
</evidence>
<evidence type="ECO:0000313" key="9">
    <source>
        <dbReference type="Proteomes" id="UP000006039"/>
    </source>
</evidence>
<evidence type="ECO:0000256" key="2">
    <source>
        <dbReference type="ARBA" id="ARBA00022692"/>
    </source>
</evidence>
<dbReference type="EnsemblFungi" id="EJT69952">
    <property type="protein sequence ID" value="EJT69952"/>
    <property type="gene ID" value="GGTG_12129"/>
</dbReference>
<dbReference type="AlphaFoldDB" id="J3PF50"/>
<evidence type="ECO:0000256" key="1">
    <source>
        <dbReference type="ARBA" id="ARBA00004141"/>
    </source>
</evidence>
<reference evidence="8" key="4">
    <citation type="journal article" date="2015" name="G3 (Bethesda)">
        <title>Genome sequences of three phytopathogenic species of the Magnaporthaceae family of fungi.</title>
        <authorList>
            <person name="Okagaki L.H."/>
            <person name="Nunes C.C."/>
            <person name="Sailsbery J."/>
            <person name="Clay B."/>
            <person name="Brown D."/>
            <person name="John T."/>
            <person name="Oh Y."/>
            <person name="Young N."/>
            <person name="Fitzgerald M."/>
            <person name="Haas B.J."/>
            <person name="Zeng Q."/>
            <person name="Young S."/>
            <person name="Adiconis X."/>
            <person name="Fan L."/>
            <person name="Levin J.Z."/>
            <person name="Mitchell T.K."/>
            <person name="Okubara P.A."/>
            <person name="Farman M.L."/>
            <person name="Kohn L.M."/>
            <person name="Birren B."/>
            <person name="Ma L.-J."/>
            <person name="Dean R.A."/>
        </authorList>
    </citation>
    <scope>NUCLEOTIDE SEQUENCE</scope>
    <source>
        <strain evidence="8">R3-111a-1</strain>
    </source>
</reference>
<sequence>MRLQPQPTERKINKAKKKKMTTPQLSYEDFIVARSRTNPCISGLARYIKQPPFASASRLVVVDYPANDNKLPTPQEITAVELSKLLACPNLSTAGPRPQTRVVLVENIQPQTLIILGQILEVDPVFFAGHVNTDFQDIEKVPLPPSLAFFPSQLAEKGFLYVHYQQVIDLGNSSTFDALPYALKTDSSPPRNVRRLPPLSGKQLALARGCCSILSRRISDGSWICLILVDPPINSVIATVNAGNITKHTSKPLHGGFEDFVQPAPFSSFEPATGNIDRNLQDPPHQRSMLGSLVHYFVNHRRLQGFSANAMPSNVLTMGYYPIRIALAEWVLYTHLASRYVKFYEYTLRDVHIRLHDSDIVDLQRWRRRCKQSQHRLALLVEFVHHWRPHKHQKQRLGDDNDIDKQQQLWDLVLKDIGFLQSQLRDHSHSLEQMIPVATAMIQLLDSRQSIAQSANVTRLTYIALVFVPLSWVAGLFSMSERYSPGGNGEFWVYWATALPLLLVVLLLSAFSRMQRPLESLNNLWERFER</sequence>
<dbReference type="STRING" id="644352.J3PF50"/>
<dbReference type="SUPFAM" id="SSF144083">
    <property type="entry name" value="Magnesium transport protein CorA, transmembrane region"/>
    <property type="match status" value="1"/>
</dbReference>
<evidence type="ECO:0000256" key="4">
    <source>
        <dbReference type="ARBA" id="ARBA00023136"/>
    </source>
</evidence>